<evidence type="ECO:0000313" key="2">
    <source>
        <dbReference type="EMBL" id="CAE7925841.1"/>
    </source>
</evidence>
<dbReference type="Proteomes" id="UP000601435">
    <property type="component" value="Unassembled WGS sequence"/>
</dbReference>
<comment type="caution">
    <text evidence="2">The sequence shown here is derived from an EMBL/GenBank/DDBJ whole genome shotgun (WGS) entry which is preliminary data.</text>
</comment>
<feature type="region of interest" description="Disordered" evidence="1">
    <location>
        <begin position="121"/>
        <end position="142"/>
    </location>
</feature>
<organism evidence="2 3">
    <name type="scientific">Symbiodinium necroappetens</name>
    <dbReference type="NCBI Taxonomy" id="1628268"/>
    <lineage>
        <taxon>Eukaryota</taxon>
        <taxon>Sar</taxon>
        <taxon>Alveolata</taxon>
        <taxon>Dinophyceae</taxon>
        <taxon>Suessiales</taxon>
        <taxon>Symbiodiniaceae</taxon>
        <taxon>Symbiodinium</taxon>
    </lineage>
</organism>
<accession>A0A813BUL6</accession>
<evidence type="ECO:0000313" key="3">
    <source>
        <dbReference type="Proteomes" id="UP000601435"/>
    </source>
</evidence>
<gene>
    <name evidence="2" type="ORF">SNEC2469_LOCUS32056</name>
</gene>
<dbReference type="OrthoDB" id="441910at2759"/>
<reference evidence="2" key="1">
    <citation type="submission" date="2021-02" db="EMBL/GenBank/DDBJ databases">
        <authorList>
            <person name="Dougan E. K."/>
            <person name="Rhodes N."/>
            <person name="Thang M."/>
            <person name="Chan C."/>
        </authorList>
    </citation>
    <scope>NUCLEOTIDE SEQUENCE</scope>
</reference>
<dbReference type="AlphaFoldDB" id="A0A813BUL6"/>
<dbReference type="EMBL" id="CAJNJA010079687">
    <property type="protein sequence ID" value="CAE7925841.1"/>
    <property type="molecule type" value="Genomic_DNA"/>
</dbReference>
<feature type="non-terminal residue" evidence="2">
    <location>
        <position position="142"/>
    </location>
</feature>
<sequence length="142" mass="16436">RSVLRPHGNQSLEFVQQGNLLSSRVALLVTLAQYLGLRWVIEQPDGSFLPDMPRFQDLWRKFEVWNGSFWMGHFNGPTPKRHRLWSNDKCLIEAVQERAGAMSRERMSQFKERLAVHYVDKNGVKRHTGKPQGLKNSQPLAP</sequence>
<keyword evidence="3" id="KW-1185">Reference proteome</keyword>
<protein>
    <submittedName>
        <fullName evidence="2">Uncharacterized protein</fullName>
    </submittedName>
</protein>
<proteinExistence type="predicted"/>
<name>A0A813BUL6_9DINO</name>
<evidence type="ECO:0000256" key="1">
    <source>
        <dbReference type="SAM" id="MobiDB-lite"/>
    </source>
</evidence>